<keyword evidence="2" id="KW-1185">Reference proteome</keyword>
<dbReference type="EMBL" id="CP136890">
    <property type="protein sequence ID" value="WOK93144.1"/>
    <property type="molecule type" value="Genomic_DNA"/>
</dbReference>
<evidence type="ECO:0008006" key="3">
    <source>
        <dbReference type="Google" id="ProtNLM"/>
    </source>
</evidence>
<organism evidence="1 2">
    <name type="scientific">Canna indica</name>
    <name type="common">Indian-shot</name>
    <dbReference type="NCBI Taxonomy" id="4628"/>
    <lineage>
        <taxon>Eukaryota</taxon>
        <taxon>Viridiplantae</taxon>
        <taxon>Streptophyta</taxon>
        <taxon>Embryophyta</taxon>
        <taxon>Tracheophyta</taxon>
        <taxon>Spermatophyta</taxon>
        <taxon>Magnoliopsida</taxon>
        <taxon>Liliopsida</taxon>
        <taxon>Zingiberales</taxon>
        <taxon>Cannaceae</taxon>
        <taxon>Canna</taxon>
    </lineage>
</organism>
<reference evidence="1 2" key="1">
    <citation type="submission" date="2023-10" db="EMBL/GenBank/DDBJ databases">
        <title>Chromosome-scale genome assembly provides insights into flower coloration mechanisms of Canna indica.</title>
        <authorList>
            <person name="Li C."/>
        </authorList>
    </citation>
    <scope>NUCLEOTIDE SEQUENCE [LARGE SCALE GENOMIC DNA]</scope>
    <source>
        <tissue evidence="1">Flower</tissue>
    </source>
</reference>
<accession>A0AAQ3Q1K9</accession>
<dbReference type="AlphaFoldDB" id="A0AAQ3Q1K9"/>
<evidence type="ECO:0000313" key="2">
    <source>
        <dbReference type="Proteomes" id="UP001327560"/>
    </source>
</evidence>
<dbReference type="Gene3D" id="3.60.10.10">
    <property type="entry name" value="Endonuclease/exonuclease/phosphatase"/>
    <property type="match status" value="1"/>
</dbReference>
<dbReference type="InterPro" id="IPR036691">
    <property type="entry name" value="Endo/exonu/phosph_ase_sf"/>
</dbReference>
<dbReference type="Proteomes" id="UP001327560">
    <property type="component" value="Chromosome 1"/>
</dbReference>
<sequence>MERLLKVKADRGIMLLWRKEKVKVSLVFKDEQSVNAVVELSNSKYCLISAIYASTDIKRRGYLWKRLSELELSNIPWLIAGDMNCIVKASEKRGGRPFQLKKSNWDFIEFMNKAGLQDASYVGPRFTWSNKRQGDKRIMARLDRVLYNIKWVEWNFNIRVEHMQMMDSDHRSMLVSCDNKKRARGARKSFVFEHFLLE</sequence>
<dbReference type="SUPFAM" id="SSF56219">
    <property type="entry name" value="DNase I-like"/>
    <property type="match status" value="1"/>
</dbReference>
<protein>
    <recommendedName>
        <fullName evidence="3">Endonuclease/exonuclease/phosphatase domain-containing protein</fullName>
    </recommendedName>
</protein>
<proteinExistence type="predicted"/>
<gene>
    <name evidence="1" type="ORF">Cni_G01837</name>
</gene>
<name>A0AAQ3Q1K9_9LILI</name>
<evidence type="ECO:0000313" key="1">
    <source>
        <dbReference type="EMBL" id="WOK93144.1"/>
    </source>
</evidence>
<dbReference type="PANTHER" id="PTHR33710">
    <property type="entry name" value="BNAC02G09200D PROTEIN"/>
    <property type="match status" value="1"/>
</dbReference>
<dbReference type="GO" id="GO:0003824">
    <property type="term" value="F:catalytic activity"/>
    <property type="evidence" value="ECO:0007669"/>
    <property type="project" value="InterPro"/>
</dbReference>
<dbReference type="PANTHER" id="PTHR33710:SF71">
    <property type="entry name" value="ENDONUCLEASE_EXONUCLEASE_PHOSPHATASE DOMAIN-CONTAINING PROTEIN"/>
    <property type="match status" value="1"/>
</dbReference>